<organism evidence="10 11">
    <name type="scientific">Cardamine amara subsp. amara</name>
    <dbReference type="NCBI Taxonomy" id="228776"/>
    <lineage>
        <taxon>Eukaryota</taxon>
        <taxon>Viridiplantae</taxon>
        <taxon>Streptophyta</taxon>
        <taxon>Embryophyta</taxon>
        <taxon>Tracheophyta</taxon>
        <taxon>Spermatophyta</taxon>
        <taxon>Magnoliopsida</taxon>
        <taxon>eudicotyledons</taxon>
        <taxon>Gunneridae</taxon>
        <taxon>Pentapetalae</taxon>
        <taxon>rosids</taxon>
        <taxon>malvids</taxon>
        <taxon>Brassicales</taxon>
        <taxon>Brassicaceae</taxon>
        <taxon>Cardamineae</taxon>
        <taxon>Cardamine</taxon>
    </lineage>
</organism>
<keyword evidence="11" id="KW-1185">Reference proteome</keyword>
<proteinExistence type="predicted"/>
<keyword evidence="7" id="KW-0695">RNA-directed DNA polymerase</keyword>
<sequence length="807" mass="91200">MGPKKNENLLEKVENLQKDRERDTEKMSNLEKMMENMMQKLSNMDERWEKRIVSEGERQASTTGKSIERGSPSHLTISAQVEGSKQMEKRTEGPMIPETTSSEERRTSVTRKIEIPLFDGTNVDSWVVRVDQYFKLNEFSEEEKLQAVRMCFDDEALVWYRWERDRNPFTGWEQMKARVLENFSPTQDSSPGERLLMLRQDESAVKYCRDFIALASNAPEIPEGVLVMAFMNGLKPKTRAGVKMFEPRNLKKMMSAAKMVEDWAEQDDSVIGKSSGGMDRVYRQSQERGMTRGSSGDQPGAFPSKSRNSSLDPPQTTSFRQIGNKTLNSQNRPNATNNSPYRRLSEAEIRDRKAKGLCFKCDGRFHAGHQCRYKELHVLVVDEEGAEYDYVGEEEVHDGGEQQPEETELAVAVVSLNSVAGLSSPKTMKIKGTIQGEPVIMLIDSGASHNFISQQVVNKLGLKIDKTKGYGVIMGSGMAVRGEGICRQAKLEMQGYTVSTSFLPLKLGNADIIMGVQWLETLGDVLVNWKEQRMRFSQGKVMVTLRGDPSLCNGPVSLKTLWRALRDDGEGVIVECAGLGPLGAERDTLESPEVGAILAEYEGIFREPTGLPPSRGREHAITLKNGAEPVSVRPFRYPQAQKTEIERQITAMMKAGIIRDSDSPFSSPVLLVKKKDGSWRFCVDYRALNKATVPNSYPIPMIDQLLDELHGARVFSKLDLRSGYHQILVRAEDVPKTAFRTHDGHYEFRVMPFGLTNAPATFQSLMNYLFRLFLRKFVLVFFDDILVYSKNEEEHVEHLKQVLEVLR</sequence>
<dbReference type="Pfam" id="PF00078">
    <property type="entry name" value="RVT_1"/>
    <property type="match status" value="1"/>
</dbReference>
<dbReference type="InterPro" id="IPR000477">
    <property type="entry name" value="RT_dom"/>
</dbReference>
<dbReference type="Gene3D" id="2.40.70.10">
    <property type="entry name" value="Acid Proteases"/>
    <property type="match status" value="1"/>
</dbReference>
<dbReference type="InterPro" id="IPR043502">
    <property type="entry name" value="DNA/RNA_pol_sf"/>
</dbReference>
<keyword evidence="4" id="KW-0540">Nuclease</keyword>
<feature type="region of interest" description="Disordered" evidence="8">
    <location>
        <begin position="1"/>
        <end position="27"/>
    </location>
</feature>
<dbReference type="SUPFAM" id="SSF50630">
    <property type="entry name" value="Acid proteases"/>
    <property type="match status" value="1"/>
</dbReference>
<dbReference type="Pfam" id="PF03732">
    <property type="entry name" value="Retrotrans_gag"/>
    <property type="match status" value="1"/>
</dbReference>
<protein>
    <submittedName>
        <fullName evidence="10">RNA-directed DNA polymerase-like protein</fullName>
    </submittedName>
</protein>
<dbReference type="GO" id="GO:0006508">
    <property type="term" value="P:proteolysis"/>
    <property type="evidence" value="ECO:0007669"/>
    <property type="project" value="UniProtKB-KW"/>
</dbReference>
<dbReference type="Gene3D" id="3.30.70.270">
    <property type="match status" value="1"/>
</dbReference>
<keyword evidence="1" id="KW-0645">Protease</keyword>
<name>A0ABD1B3A5_CARAN</name>
<evidence type="ECO:0000256" key="8">
    <source>
        <dbReference type="SAM" id="MobiDB-lite"/>
    </source>
</evidence>
<feature type="domain" description="Reverse transcriptase" evidence="9">
    <location>
        <begin position="653"/>
        <end position="807"/>
    </location>
</feature>
<feature type="compositionally biased region" description="Polar residues" evidence="8">
    <location>
        <begin position="305"/>
        <end position="340"/>
    </location>
</feature>
<dbReference type="GO" id="GO:0008233">
    <property type="term" value="F:peptidase activity"/>
    <property type="evidence" value="ECO:0007669"/>
    <property type="project" value="UniProtKB-KW"/>
</dbReference>
<dbReference type="InterPro" id="IPR053134">
    <property type="entry name" value="RNA-dir_DNA_polymerase"/>
</dbReference>
<dbReference type="PROSITE" id="PS00141">
    <property type="entry name" value="ASP_PROTEASE"/>
    <property type="match status" value="1"/>
</dbReference>
<evidence type="ECO:0000256" key="2">
    <source>
        <dbReference type="ARBA" id="ARBA00022679"/>
    </source>
</evidence>
<dbReference type="InterPro" id="IPR001969">
    <property type="entry name" value="Aspartic_peptidase_AS"/>
</dbReference>
<dbReference type="CDD" id="cd01647">
    <property type="entry name" value="RT_LTR"/>
    <property type="match status" value="1"/>
</dbReference>
<dbReference type="EMBL" id="JBANAX010000341">
    <property type="protein sequence ID" value="KAL1213452.1"/>
    <property type="molecule type" value="Genomic_DNA"/>
</dbReference>
<evidence type="ECO:0000313" key="10">
    <source>
        <dbReference type="EMBL" id="KAL1213452.1"/>
    </source>
</evidence>
<feature type="region of interest" description="Disordered" evidence="8">
    <location>
        <begin position="286"/>
        <end position="346"/>
    </location>
</feature>
<dbReference type="CDD" id="cd00303">
    <property type="entry name" value="retropepsin_like"/>
    <property type="match status" value="1"/>
</dbReference>
<dbReference type="InterPro" id="IPR021109">
    <property type="entry name" value="Peptidase_aspartic_dom_sf"/>
</dbReference>
<dbReference type="Pfam" id="PF08284">
    <property type="entry name" value="RVP_2"/>
    <property type="match status" value="1"/>
</dbReference>
<evidence type="ECO:0000256" key="3">
    <source>
        <dbReference type="ARBA" id="ARBA00022695"/>
    </source>
</evidence>
<dbReference type="PANTHER" id="PTHR24559">
    <property type="entry name" value="TRANSPOSON TY3-I GAG-POL POLYPROTEIN"/>
    <property type="match status" value="1"/>
</dbReference>
<evidence type="ECO:0000256" key="4">
    <source>
        <dbReference type="ARBA" id="ARBA00022722"/>
    </source>
</evidence>
<dbReference type="InterPro" id="IPR043128">
    <property type="entry name" value="Rev_trsase/Diguanyl_cyclase"/>
</dbReference>
<evidence type="ECO:0000259" key="9">
    <source>
        <dbReference type="PROSITE" id="PS50878"/>
    </source>
</evidence>
<gene>
    <name evidence="10" type="ORF">V5N11_033731</name>
</gene>
<dbReference type="Gene3D" id="3.10.10.10">
    <property type="entry name" value="HIV Type 1 Reverse Transcriptase, subunit A, domain 1"/>
    <property type="match status" value="1"/>
</dbReference>
<dbReference type="InterPro" id="IPR005162">
    <property type="entry name" value="Retrotrans_gag_dom"/>
</dbReference>
<feature type="compositionally biased region" description="Polar residues" evidence="8">
    <location>
        <begin position="73"/>
        <end position="83"/>
    </location>
</feature>
<dbReference type="SUPFAM" id="SSF56672">
    <property type="entry name" value="DNA/RNA polymerases"/>
    <property type="match status" value="1"/>
</dbReference>
<keyword evidence="5" id="KW-0255">Endonuclease</keyword>
<evidence type="ECO:0000313" key="11">
    <source>
        <dbReference type="Proteomes" id="UP001558713"/>
    </source>
</evidence>
<accession>A0ABD1B3A5</accession>
<dbReference type="GO" id="GO:0003964">
    <property type="term" value="F:RNA-directed DNA polymerase activity"/>
    <property type="evidence" value="ECO:0007669"/>
    <property type="project" value="UniProtKB-KW"/>
</dbReference>
<evidence type="ECO:0000256" key="6">
    <source>
        <dbReference type="ARBA" id="ARBA00022801"/>
    </source>
</evidence>
<keyword evidence="6" id="KW-0378">Hydrolase</keyword>
<keyword evidence="2" id="KW-0808">Transferase</keyword>
<keyword evidence="3" id="KW-0548">Nucleotidyltransferase</keyword>
<dbReference type="PANTHER" id="PTHR24559:SF450">
    <property type="entry name" value="RNA-DIRECTED DNA POLYMERASE HOMOLOG"/>
    <property type="match status" value="1"/>
</dbReference>
<evidence type="ECO:0000256" key="5">
    <source>
        <dbReference type="ARBA" id="ARBA00022759"/>
    </source>
</evidence>
<evidence type="ECO:0000256" key="1">
    <source>
        <dbReference type="ARBA" id="ARBA00022670"/>
    </source>
</evidence>
<dbReference type="AlphaFoldDB" id="A0ABD1B3A5"/>
<feature type="region of interest" description="Disordered" evidence="8">
    <location>
        <begin position="54"/>
        <end position="107"/>
    </location>
</feature>
<evidence type="ECO:0000256" key="7">
    <source>
        <dbReference type="ARBA" id="ARBA00022918"/>
    </source>
</evidence>
<dbReference type="Proteomes" id="UP001558713">
    <property type="component" value="Unassembled WGS sequence"/>
</dbReference>
<dbReference type="PROSITE" id="PS50878">
    <property type="entry name" value="RT_POL"/>
    <property type="match status" value="1"/>
</dbReference>
<reference evidence="10 11" key="1">
    <citation type="submission" date="2024-04" db="EMBL/GenBank/DDBJ databases">
        <title>Genome assembly C_amara_ONT_v2.</title>
        <authorList>
            <person name="Yant L."/>
            <person name="Moore C."/>
            <person name="Slenker M."/>
        </authorList>
    </citation>
    <scope>NUCLEOTIDE SEQUENCE [LARGE SCALE GENOMIC DNA]</scope>
    <source>
        <tissue evidence="10">Leaf</tissue>
    </source>
</reference>
<dbReference type="GO" id="GO:0004519">
    <property type="term" value="F:endonuclease activity"/>
    <property type="evidence" value="ECO:0007669"/>
    <property type="project" value="UniProtKB-KW"/>
</dbReference>
<dbReference type="FunFam" id="3.10.10.10:FF:000007">
    <property type="entry name" value="Retrovirus-related Pol polyprotein from transposon 17.6-like Protein"/>
    <property type="match status" value="1"/>
</dbReference>
<comment type="caution">
    <text evidence="10">The sequence shown here is derived from an EMBL/GenBank/DDBJ whole genome shotgun (WGS) entry which is preliminary data.</text>
</comment>